<gene>
    <name evidence="4" type="ORF">GO495_13200</name>
</gene>
<dbReference type="OrthoDB" id="108548at2"/>
<proteinExistence type="predicted"/>
<reference evidence="4 5" key="1">
    <citation type="submission" date="2019-12" db="EMBL/GenBank/DDBJ databases">
        <title>The draft genomic sequence of strain Chitinophaga oryziterrae JCM 16595.</title>
        <authorList>
            <person name="Zhang X."/>
        </authorList>
    </citation>
    <scope>NUCLEOTIDE SEQUENCE [LARGE SCALE GENOMIC DNA]</scope>
    <source>
        <strain evidence="4 5">JCM 16595</strain>
    </source>
</reference>
<evidence type="ECO:0000259" key="3">
    <source>
        <dbReference type="PROSITE" id="PS50975"/>
    </source>
</evidence>
<dbReference type="GO" id="GO:0009432">
    <property type="term" value="P:SOS response"/>
    <property type="evidence" value="ECO:0007669"/>
    <property type="project" value="TreeGrafter"/>
</dbReference>
<dbReference type="SUPFAM" id="SSF56059">
    <property type="entry name" value="Glutathione synthetase ATP-binding domain-like"/>
    <property type="match status" value="1"/>
</dbReference>
<evidence type="ECO:0000313" key="5">
    <source>
        <dbReference type="Proteomes" id="UP000468388"/>
    </source>
</evidence>
<feature type="region of interest" description="Disordered" evidence="2">
    <location>
        <begin position="322"/>
        <end position="379"/>
    </location>
</feature>
<dbReference type="Proteomes" id="UP000468388">
    <property type="component" value="Unassembled WGS sequence"/>
</dbReference>
<keyword evidence="1" id="KW-0547">Nucleotide-binding</keyword>
<dbReference type="InterPro" id="IPR011761">
    <property type="entry name" value="ATP-grasp"/>
</dbReference>
<sequence length="379" mass="42568">MKKIGLLSGQENSFPQALIDRINEKEVDGVTAEFVLIDKVIQGIPVDYAVILDRISQHVPFYRTWLKQASLDGTAVINNPFWWSADDKFVNNELARRTGVKVPKTALLPSRSLPDNTSDKSFHNLVYPFDWDTIFEHIGFPAYLKPYNGGGWKNVYKIHNREEFFAQHARTGQLVMMLQEEIAYESYYRCYCIGGKYVRVIPYDPYQPENQRYLQEDNGDNAIYSAISQQVAMLNQYLGYDFNAVEIAVKDGVPYVIDFWNPSPEADAHTIGAKNFEWVIETMASYLIERAGKQVPGTDNLTWGTFLQQAIPGKQTAIVPGATPVSAKKPDVLPAKKSTAAVKPAAATKPKTVKAAKAEKAPKEETPKKAPAKKTKKKE</sequence>
<dbReference type="GO" id="GO:0005524">
    <property type="term" value="F:ATP binding"/>
    <property type="evidence" value="ECO:0007669"/>
    <property type="project" value="UniProtKB-UniRule"/>
</dbReference>
<protein>
    <recommendedName>
        <fullName evidence="3">ATP-grasp domain-containing protein</fullName>
    </recommendedName>
</protein>
<comment type="caution">
    <text evidence="4">The sequence shown here is derived from an EMBL/GenBank/DDBJ whole genome shotgun (WGS) entry which is preliminary data.</text>
</comment>
<keyword evidence="1" id="KW-0067">ATP-binding</keyword>
<organism evidence="4 5">
    <name type="scientific">Chitinophaga oryziterrae</name>
    <dbReference type="NCBI Taxonomy" id="1031224"/>
    <lineage>
        <taxon>Bacteria</taxon>
        <taxon>Pseudomonadati</taxon>
        <taxon>Bacteroidota</taxon>
        <taxon>Chitinophagia</taxon>
        <taxon>Chitinophagales</taxon>
        <taxon>Chitinophagaceae</taxon>
        <taxon>Chitinophaga</taxon>
    </lineage>
</organism>
<feature type="compositionally biased region" description="Low complexity" evidence="2">
    <location>
        <begin position="335"/>
        <end position="355"/>
    </location>
</feature>
<dbReference type="RefSeq" id="WP_157300168.1">
    <property type="nucleotide sequence ID" value="NZ_BAAAZB010000025.1"/>
</dbReference>
<dbReference type="InterPro" id="IPR013815">
    <property type="entry name" value="ATP_grasp_subdomain_1"/>
</dbReference>
<name>A0A6N8J984_9BACT</name>
<keyword evidence="5" id="KW-1185">Reference proteome</keyword>
<dbReference type="GO" id="GO:0005737">
    <property type="term" value="C:cytoplasm"/>
    <property type="evidence" value="ECO:0007669"/>
    <property type="project" value="TreeGrafter"/>
</dbReference>
<evidence type="ECO:0000256" key="1">
    <source>
        <dbReference type="PROSITE-ProRule" id="PRU00409"/>
    </source>
</evidence>
<dbReference type="GO" id="GO:0018169">
    <property type="term" value="F:ribosomal S6-glutamic acid ligase activity"/>
    <property type="evidence" value="ECO:0007669"/>
    <property type="project" value="TreeGrafter"/>
</dbReference>
<dbReference type="EMBL" id="WRXO01000003">
    <property type="protein sequence ID" value="MVT41544.1"/>
    <property type="molecule type" value="Genomic_DNA"/>
</dbReference>
<dbReference type="PANTHER" id="PTHR21621">
    <property type="entry name" value="RIBOSOMAL PROTEIN S6 MODIFICATION PROTEIN"/>
    <property type="match status" value="1"/>
</dbReference>
<feature type="domain" description="ATP-grasp" evidence="3">
    <location>
        <begin position="92"/>
        <end position="289"/>
    </location>
</feature>
<dbReference type="PROSITE" id="PS50975">
    <property type="entry name" value="ATP_GRASP"/>
    <property type="match status" value="1"/>
</dbReference>
<dbReference type="AlphaFoldDB" id="A0A6N8J984"/>
<dbReference type="PANTHER" id="PTHR21621:SF0">
    <property type="entry name" value="BETA-CITRYLGLUTAMATE SYNTHASE B-RELATED"/>
    <property type="match status" value="1"/>
</dbReference>
<evidence type="ECO:0000256" key="2">
    <source>
        <dbReference type="SAM" id="MobiDB-lite"/>
    </source>
</evidence>
<feature type="compositionally biased region" description="Basic and acidic residues" evidence="2">
    <location>
        <begin position="356"/>
        <end position="368"/>
    </location>
</feature>
<dbReference type="GO" id="GO:0046872">
    <property type="term" value="F:metal ion binding"/>
    <property type="evidence" value="ECO:0007669"/>
    <property type="project" value="InterPro"/>
</dbReference>
<accession>A0A6N8J984</accession>
<feature type="compositionally biased region" description="Basic residues" evidence="2">
    <location>
        <begin position="370"/>
        <end position="379"/>
    </location>
</feature>
<dbReference type="Gene3D" id="3.30.1490.20">
    <property type="entry name" value="ATP-grasp fold, A domain"/>
    <property type="match status" value="1"/>
</dbReference>
<evidence type="ECO:0000313" key="4">
    <source>
        <dbReference type="EMBL" id="MVT41544.1"/>
    </source>
</evidence>